<proteinExistence type="predicted"/>
<sequence length="367" mass="41400">MLYDGNVIAKETNVISIADSKETFMLEEENFRKRFVPQQELSAEQAFWFQMSNPSTKSSDTSPVKVDVPSELPKVKVFVITTLKNDLRKIKRKGVFDFPASKPNSFTFAPGMFKLNLEPLALPLVKNKDAHIDYIKHTRDNEDILQEIVENARTLNPLDSNSDSAYKYAQRIQVLVYVNETCLCFSKPSEKLIDVTPMNKVKKFRMSSTKVVPHKKTTPHLVETPKPKLKVYSRRPKQVKNIGLTKKAKIVESKVANNSEPSLSWGSNATDVPSYSSLVNDMLSRLFSVPHKKTTPHLVETPKPKIKVYSRRPKQVKNIGLTKKAKIVESKVANNSEPSLSWGSNATDVPSYSSLVNDMLSRLFSGI</sequence>
<accession>A0A699J9Q7</accession>
<comment type="caution">
    <text evidence="1">The sequence shown here is derived from an EMBL/GenBank/DDBJ whole genome shotgun (WGS) entry which is preliminary data.</text>
</comment>
<dbReference type="AlphaFoldDB" id="A0A699J9Q7"/>
<reference evidence="1" key="1">
    <citation type="journal article" date="2019" name="Sci. Rep.">
        <title>Draft genome of Tanacetum cinerariifolium, the natural source of mosquito coil.</title>
        <authorList>
            <person name="Yamashiro T."/>
            <person name="Shiraishi A."/>
            <person name="Satake H."/>
            <person name="Nakayama K."/>
        </authorList>
    </citation>
    <scope>NUCLEOTIDE SEQUENCE</scope>
</reference>
<dbReference type="EMBL" id="BKCJ010388639">
    <property type="protein sequence ID" value="GFA22606.1"/>
    <property type="molecule type" value="Genomic_DNA"/>
</dbReference>
<evidence type="ECO:0000313" key="1">
    <source>
        <dbReference type="EMBL" id="GFA22606.1"/>
    </source>
</evidence>
<organism evidence="1">
    <name type="scientific">Tanacetum cinerariifolium</name>
    <name type="common">Dalmatian daisy</name>
    <name type="synonym">Chrysanthemum cinerariifolium</name>
    <dbReference type="NCBI Taxonomy" id="118510"/>
    <lineage>
        <taxon>Eukaryota</taxon>
        <taxon>Viridiplantae</taxon>
        <taxon>Streptophyta</taxon>
        <taxon>Embryophyta</taxon>
        <taxon>Tracheophyta</taxon>
        <taxon>Spermatophyta</taxon>
        <taxon>Magnoliopsida</taxon>
        <taxon>eudicotyledons</taxon>
        <taxon>Gunneridae</taxon>
        <taxon>Pentapetalae</taxon>
        <taxon>asterids</taxon>
        <taxon>campanulids</taxon>
        <taxon>Asterales</taxon>
        <taxon>Asteraceae</taxon>
        <taxon>Asteroideae</taxon>
        <taxon>Anthemideae</taxon>
        <taxon>Anthemidinae</taxon>
        <taxon>Tanacetum</taxon>
    </lineage>
</organism>
<name>A0A699J9Q7_TANCI</name>
<protein>
    <submittedName>
        <fullName evidence="1">Uncharacterized protein</fullName>
    </submittedName>
</protein>
<gene>
    <name evidence="1" type="ORF">Tci_594578</name>
</gene>